<sequence length="105" mass="11005">MAFPISGAHFGSPSSPPHRPCIRKHRRRRVKEPTGARGARDSSGGGGGPGGAARGASCSPSAASASGFRRSGPTLLHSALPPSHHSHPRLQSAPPDMERRHERIH</sequence>
<protein>
    <submittedName>
        <fullName evidence="2">Uncharacterized protein</fullName>
    </submittedName>
</protein>
<feature type="compositionally biased region" description="Gly residues" evidence="1">
    <location>
        <begin position="43"/>
        <end position="53"/>
    </location>
</feature>
<reference evidence="2" key="1">
    <citation type="journal article" name="BMC Genomics">
        <title>Long-read sequencing and de novo genome assembly of marine medaka (Oryzias melastigma).</title>
        <authorList>
            <person name="Liang P."/>
            <person name="Saqib H.S.A."/>
            <person name="Ni X."/>
            <person name="Shen Y."/>
        </authorList>
    </citation>
    <scope>NUCLEOTIDE SEQUENCE</scope>
    <source>
        <strain evidence="2">Bigg-433</strain>
    </source>
</reference>
<feature type="region of interest" description="Disordered" evidence="1">
    <location>
        <begin position="1"/>
        <end position="105"/>
    </location>
</feature>
<feature type="compositionally biased region" description="Basic and acidic residues" evidence="1">
    <location>
        <begin position="31"/>
        <end position="40"/>
    </location>
</feature>
<organism evidence="2 3">
    <name type="scientific">Oryzias melastigma</name>
    <name type="common">Marine medaka</name>
    <dbReference type="NCBI Taxonomy" id="30732"/>
    <lineage>
        <taxon>Eukaryota</taxon>
        <taxon>Metazoa</taxon>
        <taxon>Chordata</taxon>
        <taxon>Craniata</taxon>
        <taxon>Vertebrata</taxon>
        <taxon>Euteleostomi</taxon>
        <taxon>Actinopterygii</taxon>
        <taxon>Neopterygii</taxon>
        <taxon>Teleostei</taxon>
        <taxon>Neoteleostei</taxon>
        <taxon>Acanthomorphata</taxon>
        <taxon>Ovalentaria</taxon>
        <taxon>Atherinomorphae</taxon>
        <taxon>Beloniformes</taxon>
        <taxon>Adrianichthyidae</taxon>
        <taxon>Oryziinae</taxon>
        <taxon>Oryzias</taxon>
    </lineage>
</organism>
<dbReference type="EMBL" id="WKFB01001177">
    <property type="protein sequence ID" value="KAF6715030.1"/>
    <property type="molecule type" value="Genomic_DNA"/>
</dbReference>
<evidence type="ECO:0000313" key="3">
    <source>
        <dbReference type="Proteomes" id="UP000646548"/>
    </source>
</evidence>
<comment type="caution">
    <text evidence="2">The sequence shown here is derived from an EMBL/GenBank/DDBJ whole genome shotgun (WGS) entry which is preliminary data.</text>
</comment>
<accession>A0A834BPF6</accession>
<gene>
    <name evidence="2" type="ORF">FQA47_007217</name>
</gene>
<dbReference type="Proteomes" id="UP000646548">
    <property type="component" value="Unassembled WGS sequence"/>
</dbReference>
<feature type="compositionally biased region" description="Basic residues" evidence="1">
    <location>
        <begin position="20"/>
        <end position="30"/>
    </location>
</feature>
<dbReference type="AlphaFoldDB" id="A0A834BPF6"/>
<proteinExistence type="predicted"/>
<evidence type="ECO:0000256" key="1">
    <source>
        <dbReference type="SAM" id="MobiDB-lite"/>
    </source>
</evidence>
<feature type="compositionally biased region" description="Low complexity" evidence="1">
    <location>
        <begin position="54"/>
        <end position="83"/>
    </location>
</feature>
<feature type="compositionally biased region" description="Basic and acidic residues" evidence="1">
    <location>
        <begin position="96"/>
        <end position="105"/>
    </location>
</feature>
<name>A0A834BPF6_ORYME</name>
<evidence type="ECO:0000313" key="2">
    <source>
        <dbReference type="EMBL" id="KAF6715030.1"/>
    </source>
</evidence>